<organism evidence="2 3">
    <name type="scientific">Petrolisthes manimaculis</name>
    <dbReference type="NCBI Taxonomy" id="1843537"/>
    <lineage>
        <taxon>Eukaryota</taxon>
        <taxon>Metazoa</taxon>
        <taxon>Ecdysozoa</taxon>
        <taxon>Arthropoda</taxon>
        <taxon>Crustacea</taxon>
        <taxon>Multicrustacea</taxon>
        <taxon>Malacostraca</taxon>
        <taxon>Eumalacostraca</taxon>
        <taxon>Eucarida</taxon>
        <taxon>Decapoda</taxon>
        <taxon>Pleocyemata</taxon>
        <taxon>Anomura</taxon>
        <taxon>Galatheoidea</taxon>
        <taxon>Porcellanidae</taxon>
        <taxon>Petrolisthes</taxon>
    </lineage>
</organism>
<sequence>MTTTMLTTVEAMTRRMAASVVVMVLVVVIGVLATAGVAAAAPADNEEIEGGTGTGQQAPLTIINGSDVVMASGQDGFLYCFSGGVGWGGGRWWSGGRRGGGGLGHLGEVTLVWTDPHGHVVPRYNSGARVWATEEREVDTPHSFLVVRGFGSSLAGRYTCSLRAGHRVLASTSVNLWLFRPTFRVLGLPRCVVGVRRGATLLLPSPVVGTPPSPPLWRRLGGGGGRGGAEGGGHLDPSRARQLPGGLLLVQVKGPEVYRVKVALGGGLLYKQDVLINPTTTTTTTTTTPHCPRHDVSRANLLVRDIQIHAFRRRVLQRRGVRMEG</sequence>
<dbReference type="PROSITE" id="PS50835">
    <property type="entry name" value="IG_LIKE"/>
    <property type="match status" value="1"/>
</dbReference>
<keyword evidence="3" id="KW-1185">Reference proteome</keyword>
<dbReference type="EMBL" id="JAWZYT010004092">
    <property type="protein sequence ID" value="KAK4295373.1"/>
    <property type="molecule type" value="Genomic_DNA"/>
</dbReference>
<dbReference type="InterPro" id="IPR007110">
    <property type="entry name" value="Ig-like_dom"/>
</dbReference>
<proteinExistence type="predicted"/>
<dbReference type="Proteomes" id="UP001292094">
    <property type="component" value="Unassembled WGS sequence"/>
</dbReference>
<name>A0AAE1NTD2_9EUCA</name>
<protein>
    <recommendedName>
        <fullName evidence="1">Ig-like domain-containing protein</fullName>
    </recommendedName>
</protein>
<gene>
    <name evidence="2" type="ORF">Pmani_032062</name>
</gene>
<feature type="domain" description="Ig-like" evidence="1">
    <location>
        <begin position="59"/>
        <end position="175"/>
    </location>
</feature>
<reference evidence="2" key="1">
    <citation type="submission" date="2023-11" db="EMBL/GenBank/DDBJ databases">
        <title>Genome assemblies of two species of porcelain crab, Petrolisthes cinctipes and Petrolisthes manimaculis (Anomura: Porcellanidae).</title>
        <authorList>
            <person name="Angst P."/>
        </authorList>
    </citation>
    <scope>NUCLEOTIDE SEQUENCE</scope>
    <source>
        <strain evidence="2">PB745_02</strain>
        <tissue evidence="2">Gill</tissue>
    </source>
</reference>
<evidence type="ECO:0000313" key="2">
    <source>
        <dbReference type="EMBL" id="KAK4295373.1"/>
    </source>
</evidence>
<comment type="caution">
    <text evidence="2">The sequence shown here is derived from an EMBL/GenBank/DDBJ whole genome shotgun (WGS) entry which is preliminary data.</text>
</comment>
<accession>A0AAE1NTD2</accession>
<evidence type="ECO:0000313" key="3">
    <source>
        <dbReference type="Proteomes" id="UP001292094"/>
    </source>
</evidence>
<dbReference type="AlphaFoldDB" id="A0AAE1NTD2"/>
<evidence type="ECO:0000259" key="1">
    <source>
        <dbReference type="PROSITE" id="PS50835"/>
    </source>
</evidence>